<sequence>MKTFYSLIPSIPC</sequence>
<organism evidence="1">
    <name type="scientific">Lepeophtheirus salmonis</name>
    <name type="common">Salmon louse</name>
    <name type="synonym">Caligus salmonis</name>
    <dbReference type="NCBI Taxonomy" id="72036"/>
    <lineage>
        <taxon>Eukaryota</taxon>
        <taxon>Metazoa</taxon>
        <taxon>Ecdysozoa</taxon>
        <taxon>Arthropoda</taxon>
        <taxon>Crustacea</taxon>
        <taxon>Multicrustacea</taxon>
        <taxon>Hexanauplia</taxon>
        <taxon>Copepoda</taxon>
        <taxon>Siphonostomatoida</taxon>
        <taxon>Caligidae</taxon>
        <taxon>Lepeophtheirus</taxon>
    </lineage>
</organism>
<evidence type="ECO:0000313" key="1">
    <source>
        <dbReference type="EMBL" id="CDW45405.1"/>
    </source>
</evidence>
<accession>A0A0K2V533</accession>
<protein>
    <submittedName>
        <fullName evidence="1">Uncharacterized protein</fullName>
    </submittedName>
</protein>
<reference evidence="1" key="1">
    <citation type="submission" date="2014-05" db="EMBL/GenBank/DDBJ databases">
        <authorList>
            <person name="Chronopoulou M."/>
        </authorList>
    </citation>
    <scope>NUCLEOTIDE SEQUENCE</scope>
    <source>
        <tissue evidence="1">Whole organism</tissue>
    </source>
</reference>
<proteinExistence type="predicted"/>
<name>A0A0K2V533_LEPSM</name>
<dbReference type="EMBL" id="HACA01028044">
    <property type="protein sequence ID" value="CDW45405.1"/>
    <property type="molecule type" value="Transcribed_RNA"/>
</dbReference>